<evidence type="ECO:0000256" key="1">
    <source>
        <dbReference type="ARBA" id="ARBA00022801"/>
    </source>
</evidence>
<dbReference type="Pfam" id="PF03403">
    <property type="entry name" value="PAF-AH_p_II"/>
    <property type="match status" value="1"/>
</dbReference>
<dbReference type="PANTHER" id="PTHR10272">
    <property type="entry name" value="PLATELET-ACTIVATING FACTOR ACETYLHYDROLASE"/>
    <property type="match status" value="1"/>
</dbReference>
<keyword evidence="2" id="KW-0442">Lipid degradation</keyword>
<keyword evidence="4" id="KW-0812">Transmembrane</keyword>
<evidence type="ECO:0000256" key="3">
    <source>
        <dbReference type="ARBA" id="ARBA00023098"/>
    </source>
</evidence>
<accession>A0A919TJ96</accession>
<dbReference type="SUPFAM" id="SSF53474">
    <property type="entry name" value="alpha/beta-Hydrolases"/>
    <property type="match status" value="1"/>
</dbReference>
<feature type="transmembrane region" description="Helical" evidence="4">
    <location>
        <begin position="96"/>
        <end position="120"/>
    </location>
</feature>
<evidence type="ECO:0000256" key="4">
    <source>
        <dbReference type="SAM" id="Phobius"/>
    </source>
</evidence>
<gene>
    <name evidence="5" type="ORF">Asi03nite_25390</name>
</gene>
<name>A0A919TJ96_9ACTN</name>
<feature type="transmembrane region" description="Helical" evidence="4">
    <location>
        <begin position="63"/>
        <end position="84"/>
    </location>
</feature>
<dbReference type="GO" id="GO:0016042">
    <property type="term" value="P:lipid catabolic process"/>
    <property type="evidence" value="ECO:0007669"/>
    <property type="project" value="UniProtKB-KW"/>
</dbReference>
<evidence type="ECO:0000313" key="5">
    <source>
        <dbReference type="EMBL" id="GIF05001.1"/>
    </source>
</evidence>
<keyword evidence="4" id="KW-0472">Membrane</keyword>
<keyword evidence="3" id="KW-0443">Lipid metabolism</keyword>
<dbReference type="AlphaFoldDB" id="A0A919TJ96"/>
<evidence type="ECO:0000256" key="2">
    <source>
        <dbReference type="ARBA" id="ARBA00022963"/>
    </source>
</evidence>
<keyword evidence="4" id="KW-1133">Transmembrane helix</keyword>
<reference evidence="5" key="1">
    <citation type="submission" date="2021-01" db="EMBL/GenBank/DDBJ databases">
        <title>Whole genome shotgun sequence of Actinoplanes siamensis NBRC 109076.</title>
        <authorList>
            <person name="Komaki H."/>
            <person name="Tamura T."/>
        </authorList>
    </citation>
    <scope>NUCLEOTIDE SEQUENCE</scope>
    <source>
        <strain evidence="5">NBRC 109076</strain>
    </source>
</reference>
<dbReference type="InterPro" id="IPR029058">
    <property type="entry name" value="AB_hydrolase_fold"/>
</dbReference>
<dbReference type="Gene3D" id="3.40.50.1820">
    <property type="entry name" value="alpha/beta hydrolase"/>
    <property type="match status" value="1"/>
</dbReference>
<proteinExistence type="predicted"/>
<dbReference type="Proteomes" id="UP000629619">
    <property type="component" value="Unassembled WGS sequence"/>
</dbReference>
<dbReference type="GO" id="GO:0003847">
    <property type="term" value="F:1-alkyl-2-acetylglycerophosphocholine esterase activity"/>
    <property type="evidence" value="ECO:0007669"/>
    <property type="project" value="TreeGrafter"/>
</dbReference>
<comment type="caution">
    <text evidence="5">The sequence shown here is derived from an EMBL/GenBank/DDBJ whole genome shotgun (WGS) entry which is preliminary data.</text>
</comment>
<protein>
    <submittedName>
        <fullName evidence="5">Carboxylic ester hydrolase</fullName>
    </submittedName>
</protein>
<evidence type="ECO:0000313" key="6">
    <source>
        <dbReference type="Proteomes" id="UP000629619"/>
    </source>
</evidence>
<sequence>MAVTIMISGLHLTIAELVVVLASAVLVLARWLPPAARRRTAAGAAAVAIAGAAGTLPGTRWQILLVLGADLLVGAAAAGVWLLDRRAGRSGRRTRWWLALPGSLLCAALVVGGTVAAWALPVPSFPRLSGPSAVGTTVLQWTDPARDEPATPDPADRRTVVVQLWYPAGKVAREAPRAQYLGRTRREADTVAAAVAGYLGAPGLLFDGPTRSRSHAVPGAAPAAGRFPVVLFSPGLGGVRTQNTAWAEDLASRGYLVAGVDHPYDSAAVVLADGRTVGTRIAAGGDPDEDDRRRISWATVRAADLSFVLTQLGRLDSGAAAGTFTGRLDTGHAAVTGHSLGGAAAMRAAARDQRFLAVINLDGGVTSDQLPLRQPVLVLTHQVRDQADAGYVARVTRVLDGGRGPGYRLSVPGSAHLSFTDAPLYLPPVPALVGSLGRSESVRMTTATSAAFLDATLSGHATGLPATLAEYGDLSVRGSAAAR</sequence>
<feature type="transmembrane region" description="Helical" evidence="4">
    <location>
        <begin position="6"/>
        <end position="28"/>
    </location>
</feature>
<keyword evidence="6" id="KW-1185">Reference proteome</keyword>
<dbReference type="PANTHER" id="PTHR10272:SF0">
    <property type="entry name" value="PLATELET-ACTIVATING FACTOR ACETYLHYDROLASE"/>
    <property type="match status" value="1"/>
</dbReference>
<dbReference type="EMBL" id="BOMW01000023">
    <property type="protein sequence ID" value="GIF05001.1"/>
    <property type="molecule type" value="Genomic_DNA"/>
</dbReference>
<keyword evidence="1 5" id="KW-0378">Hydrolase</keyword>
<organism evidence="5 6">
    <name type="scientific">Actinoplanes siamensis</name>
    <dbReference type="NCBI Taxonomy" id="1223317"/>
    <lineage>
        <taxon>Bacteria</taxon>
        <taxon>Bacillati</taxon>
        <taxon>Actinomycetota</taxon>
        <taxon>Actinomycetes</taxon>
        <taxon>Micromonosporales</taxon>
        <taxon>Micromonosporaceae</taxon>
        <taxon>Actinoplanes</taxon>
    </lineage>
</organism>